<dbReference type="PANTHER" id="PTHR43162:SF1">
    <property type="entry name" value="PRESTALK A DIFFERENTIATION PROTEIN A"/>
    <property type="match status" value="1"/>
</dbReference>
<organism evidence="2 3">
    <name type="scientific">Vibrio cincinnatiensis DSM 19608</name>
    <dbReference type="NCBI Taxonomy" id="1123491"/>
    <lineage>
        <taxon>Bacteria</taxon>
        <taxon>Pseudomonadati</taxon>
        <taxon>Pseudomonadota</taxon>
        <taxon>Gammaproteobacteria</taxon>
        <taxon>Vibrionales</taxon>
        <taxon>Vibrionaceae</taxon>
        <taxon>Vibrio</taxon>
    </lineage>
</organism>
<gene>
    <name evidence="2" type="ORF">SAMN02745782_00210</name>
</gene>
<dbReference type="SUPFAM" id="SSF51735">
    <property type="entry name" value="NAD(P)-binding Rossmann-fold domains"/>
    <property type="match status" value="1"/>
</dbReference>
<dbReference type="Pfam" id="PF13460">
    <property type="entry name" value="NAD_binding_10"/>
    <property type="match status" value="1"/>
</dbReference>
<sequence length="265" mass="29263">MGLPLAQHLQQAGHWVCASRTSQPRLEELQAQGITGFLCQLPQANTLAETLVHFHCDTLIGCFPPGFRQGQGMHYTASWQTLVTQAKRAKIKKIIMVSSTSVYPDQAQDMLESDASWLIANQHPHFSEKSKMLLTAEQAVIDSDLDYTLLRCSGLIGPNRHPARFAARLSQVSDLAPANMLHLIDAIRAIDFSINHLTNEVVNVTTPNTVSKATFYQAALKAAKSETPLPPLVHVADKRILCSKLLQAGFSFHYSHTLEALDNNE</sequence>
<evidence type="ECO:0000313" key="2">
    <source>
        <dbReference type="EMBL" id="SJZ41732.1"/>
    </source>
</evidence>
<feature type="domain" description="NAD(P)-binding" evidence="1">
    <location>
        <begin position="2"/>
        <end position="161"/>
    </location>
</feature>
<dbReference type="InterPro" id="IPR036291">
    <property type="entry name" value="NAD(P)-bd_dom_sf"/>
</dbReference>
<reference evidence="3" key="1">
    <citation type="submission" date="2017-02" db="EMBL/GenBank/DDBJ databases">
        <authorList>
            <person name="Varghese N."/>
            <person name="Submissions S."/>
        </authorList>
    </citation>
    <scope>NUCLEOTIDE SEQUENCE [LARGE SCALE GENOMIC DNA]</scope>
    <source>
        <strain evidence="3">DSM 19608</strain>
    </source>
</reference>
<dbReference type="PANTHER" id="PTHR43162">
    <property type="match status" value="1"/>
</dbReference>
<dbReference type="EMBL" id="FUXB01000001">
    <property type="protein sequence ID" value="SJZ41732.1"/>
    <property type="molecule type" value="Genomic_DNA"/>
</dbReference>
<evidence type="ECO:0000259" key="1">
    <source>
        <dbReference type="Pfam" id="PF13460"/>
    </source>
</evidence>
<dbReference type="STRING" id="1123491.SAMN02745782_00210"/>
<dbReference type="Gene3D" id="3.40.50.720">
    <property type="entry name" value="NAD(P)-binding Rossmann-like Domain"/>
    <property type="match status" value="1"/>
</dbReference>
<protein>
    <submittedName>
        <fullName evidence="2">Nucleoside-diphosphate-sugar epimerase</fullName>
    </submittedName>
</protein>
<dbReference type="InterPro" id="IPR051604">
    <property type="entry name" value="Ergot_Alk_Oxidoreductase"/>
</dbReference>
<accession>A0A1T4KH30</accession>
<keyword evidence="3" id="KW-1185">Reference proteome</keyword>
<dbReference type="AlphaFoldDB" id="A0A1T4KH30"/>
<evidence type="ECO:0000313" key="3">
    <source>
        <dbReference type="Proteomes" id="UP000190834"/>
    </source>
</evidence>
<dbReference type="Proteomes" id="UP000190834">
    <property type="component" value="Unassembled WGS sequence"/>
</dbReference>
<name>A0A1T4KH30_VIBCI</name>
<dbReference type="InterPro" id="IPR016040">
    <property type="entry name" value="NAD(P)-bd_dom"/>
</dbReference>
<proteinExistence type="predicted"/>